<feature type="compositionally biased region" description="Basic and acidic residues" evidence="3">
    <location>
        <begin position="260"/>
        <end position="270"/>
    </location>
</feature>
<dbReference type="InterPro" id="IPR005754">
    <property type="entry name" value="Sortase"/>
</dbReference>
<dbReference type="CDD" id="cd05830">
    <property type="entry name" value="Sortase_E"/>
    <property type="match status" value="1"/>
</dbReference>
<evidence type="ECO:0000256" key="3">
    <source>
        <dbReference type="SAM" id="MobiDB-lite"/>
    </source>
</evidence>
<proteinExistence type="predicted"/>
<gene>
    <name evidence="4" type="ORF">DFQ14_101598</name>
</gene>
<dbReference type="Proteomes" id="UP000253495">
    <property type="component" value="Unassembled WGS sequence"/>
</dbReference>
<evidence type="ECO:0000256" key="1">
    <source>
        <dbReference type="ARBA" id="ARBA00022801"/>
    </source>
</evidence>
<feature type="compositionally biased region" description="Low complexity" evidence="3">
    <location>
        <begin position="149"/>
        <end position="168"/>
    </location>
</feature>
<dbReference type="EMBL" id="QPJC01000001">
    <property type="protein sequence ID" value="RCW47250.1"/>
    <property type="molecule type" value="Genomic_DNA"/>
</dbReference>
<dbReference type="InterPro" id="IPR023365">
    <property type="entry name" value="Sortase_dom-sf"/>
</dbReference>
<feature type="active site" description="Acyl-thioester intermediate" evidence="2">
    <location>
        <position position="228"/>
    </location>
</feature>
<dbReference type="Pfam" id="PF04203">
    <property type="entry name" value="Sortase"/>
    <property type="match status" value="1"/>
</dbReference>
<evidence type="ECO:0000256" key="2">
    <source>
        <dbReference type="PIRSR" id="PIRSR605754-1"/>
    </source>
</evidence>
<keyword evidence="5" id="KW-1185">Reference proteome</keyword>
<accession>A0A368W5B8</accession>
<comment type="caution">
    <text evidence="4">The sequence shown here is derived from an EMBL/GenBank/DDBJ whole genome shotgun (WGS) entry which is preliminary data.</text>
</comment>
<sequence>MTLGLVVLLFVFYELYVTSWFSARKQTEATERLHDRWKDETPRRMPVKPEDGRGFAQLYIPALGADYRYTVLQGTDQETLAIGPAHYTGTALPGERGNFAVAGHRIGRGAPFGDLDQLRSCDALIVETASQWYVYRVLPMRHEVADWASRGGSSSRGPAKPDAAGGADQRAAETRCKGVAPIGGPYAEVVGRRIVQPHQSEVILPVPGKQGAEVPPERRTRLITLTTCHPRFSAEKRLIVHGVLTKRYPKVSSRPGLRPPELRSPEPGEG</sequence>
<keyword evidence="1" id="KW-0378">Hydrolase</keyword>
<evidence type="ECO:0000313" key="4">
    <source>
        <dbReference type="EMBL" id="RCW47250.1"/>
    </source>
</evidence>
<dbReference type="GO" id="GO:0016787">
    <property type="term" value="F:hydrolase activity"/>
    <property type="evidence" value="ECO:0007669"/>
    <property type="project" value="UniProtKB-KW"/>
</dbReference>
<feature type="region of interest" description="Disordered" evidence="3">
    <location>
        <begin position="148"/>
        <end position="169"/>
    </location>
</feature>
<organism evidence="4 5">
    <name type="scientific">Halopolyspora algeriensis</name>
    <dbReference type="NCBI Taxonomy" id="1500506"/>
    <lineage>
        <taxon>Bacteria</taxon>
        <taxon>Bacillati</taxon>
        <taxon>Actinomycetota</taxon>
        <taxon>Actinomycetes</taxon>
        <taxon>Actinomycetes incertae sedis</taxon>
        <taxon>Halopolyspora</taxon>
    </lineage>
</organism>
<dbReference type="AlphaFoldDB" id="A0A368W5B8"/>
<reference evidence="4 5" key="1">
    <citation type="submission" date="2018-07" db="EMBL/GenBank/DDBJ databases">
        <title>Genomic Encyclopedia of Type Strains, Phase III (KMG-III): the genomes of soil and plant-associated and newly described type strains.</title>
        <authorList>
            <person name="Whitman W."/>
        </authorList>
    </citation>
    <scope>NUCLEOTIDE SEQUENCE [LARGE SCALE GENOMIC DNA]</scope>
    <source>
        <strain evidence="4 5">CECT 8575</strain>
    </source>
</reference>
<dbReference type="Gene3D" id="2.40.260.10">
    <property type="entry name" value="Sortase"/>
    <property type="match status" value="1"/>
</dbReference>
<feature type="region of interest" description="Disordered" evidence="3">
    <location>
        <begin position="249"/>
        <end position="270"/>
    </location>
</feature>
<dbReference type="SUPFAM" id="SSF63817">
    <property type="entry name" value="Sortase"/>
    <property type="match status" value="2"/>
</dbReference>
<evidence type="ECO:0000313" key="5">
    <source>
        <dbReference type="Proteomes" id="UP000253495"/>
    </source>
</evidence>
<name>A0A368W5B8_9ACTN</name>
<dbReference type="NCBIfam" id="NF033747">
    <property type="entry name" value="class_E_sortase"/>
    <property type="match status" value="1"/>
</dbReference>
<protein>
    <submittedName>
        <fullName evidence="4">LPXTG-site transpeptidase (Sortase) family protein</fullName>
    </submittedName>
</protein>
<dbReference type="InterPro" id="IPR042003">
    <property type="entry name" value="Sortase_E"/>
</dbReference>
<dbReference type="InterPro" id="IPR053465">
    <property type="entry name" value="Sortase_Class_E"/>
</dbReference>
<feature type="active site" description="Proton donor/acceptor" evidence="2">
    <location>
        <position position="104"/>
    </location>
</feature>